<evidence type="ECO:0000313" key="6">
    <source>
        <dbReference type="Proteomes" id="UP001499909"/>
    </source>
</evidence>
<dbReference type="PANTHER" id="PTHR38445">
    <property type="entry name" value="HTH-TYPE TRANSCRIPTIONAL REPRESSOR YTRA"/>
    <property type="match status" value="1"/>
</dbReference>
<dbReference type="Gene3D" id="1.10.287.100">
    <property type="match status" value="1"/>
</dbReference>
<feature type="domain" description="HTH gntR-type" evidence="4">
    <location>
        <begin position="7"/>
        <end position="75"/>
    </location>
</feature>
<dbReference type="Pfam" id="PF00392">
    <property type="entry name" value="GntR"/>
    <property type="match status" value="1"/>
</dbReference>
<keyword evidence="1" id="KW-0805">Transcription regulation</keyword>
<name>A0ABP7N1F9_9BACT</name>
<comment type="caution">
    <text evidence="5">The sequence shown here is derived from an EMBL/GenBank/DDBJ whole genome shotgun (WGS) entry which is preliminary data.</text>
</comment>
<dbReference type="SMART" id="SM00345">
    <property type="entry name" value="HTH_GNTR"/>
    <property type="match status" value="1"/>
</dbReference>
<dbReference type="InterPro" id="IPR036388">
    <property type="entry name" value="WH-like_DNA-bd_sf"/>
</dbReference>
<dbReference type="CDD" id="cd07377">
    <property type="entry name" value="WHTH_GntR"/>
    <property type="match status" value="1"/>
</dbReference>
<evidence type="ECO:0000256" key="2">
    <source>
        <dbReference type="ARBA" id="ARBA00023125"/>
    </source>
</evidence>
<evidence type="ECO:0000313" key="5">
    <source>
        <dbReference type="EMBL" id="GAA3933139.1"/>
    </source>
</evidence>
<proteinExistence type="predicted"/>
<sequence length="127" mass="15017">MEFQDNEAIYLQIAGYVSENILLAKWPVEDKIPSVRDLAVELQVNPNTVMRTYEFLQNQQVIYNKRGIGYFVAPGADQKVKQYRRERFLQQDLPRFFKTISLLEIDLEELRQRYEQFKLAQLGLAKS</sequence>
<reference evidence="6" key="1">
    <citation type="journal article" date="2019" name="Int. J. Syst. Evol. Microbiol.">
        <title>The Global Catalogue of Microorganisms (GCM) 10K type strain sequencing project: providing services to taxonomists for standard genome sequencing and annotation.</title>
        <authorList>
            <consortium name="The Broad Institute Genomics Platform"/>
            <consortium name="The Broad Institute Genome Sequencing Center for Infectious Disease"/>
            <person name="Wu L."/>
            <person name="Ma J."/>
        </authorList>
    </citation>
    <scope>NUCLEOTIDE SEQUENCE [LARGE SCALE GENOMIC DNA]</scope>
    <source>
        <strain evidence="6">JCM 17214</strain>
    </source>
</reference>
<dbReference type="Gene3D" id="1.10.10.10">
    <property type="entry name" value="Winged helix-like DNA-binding domain superfamily/Winged helix DNA-binding domain"/>
    <property type="match status" value="1"/>
</dbReference>
<dbReference type="Proteomes" id="UP001499909">
    <property type="component" value="Unassembled WGS sequence"/>
</dbReference>
<organism evidence="5 6">
    <name type="scientific">Hymenobacter algoricola</name>
    <dbReference type="NCBI Taxonomy" id="486267"/>
    <lineage>
        <taxon>Bacteria</taxon>
        <taxon>Pseudomonadati</taxon>
        <taxon>Bacteroidota</taxon>
        <taxon>Cytophagia</taxon>
        <taxon>Cytophagales</taxon>
        <taxon>Hymenobacteraceae</taxon>
        <taxon>Hymenobacter</taxon>
    </lineage>
</organism>
<accession>A0ABP7N1F9</accession>
<protein>
    <submittedName>
        <fullName evidence="5">GntR family transcriptional regulator</fullName>
    </submittedName>
</protein>
<evidence type="ECO:0000259" key="4">
    <source>
        <dbReference type="PROSITE" id="PS50949"/>
    </source>
</evidence>
<keyword evidence="2" id="KW-0238">DNA-binding</keyword>
<dbReference type="RefSeq" id="WP_345112617.1">
    <property type="nucleotide sequence ID" value="NZ_BAABDH010000033.1"/>
</dbReference>
<gene>
    <name evidence="5" type="ORF">GCM10022406_17260</name>
</gene>
<evidence type="ECO:0000256" key="1">
    <source>
        <dbReference type="ARBA" id="ARBA00023015"/>
    </source>
</evidence>
<dbReference type="InterPro" id="IPR036390">
    <property type="entry name" value="WH_DNA-bd_sf"/>
</dbReference>
<dbReference type="SUPFAM" id="SSF46785">
    <property type="entry name" value="Winged helix' DNA-binding domain"/>
    <property type="match status" value="1"/>
</dbReference>
<dbReference type="PANTHER" id="PTHR38445:SF10">
    <property type="entry name" value="GNTR-FAMILY TRANSCRIPTIONAL REGULATOR"/>
    <property type="match status" value="1"/>
</dbReference>
<dbReference type="EMBL" id="BAABDH010000033">
    <property type="protein sequence ID" value="GAA3933139.1"/>
    <property type="molecule type" value="Genomic_DNA"/>
</dbReference>
<keyword evidence="6" id="KW-1185">Reference proteome</keyword>
<keyword evidence="3" id="KW-0804">Transcription</keyword>
<evidence type="ECO:0000256" key="3">
    <source>
        <dbReference type="ARBA" id="ARBA00023163"/>
    </source>
</evidence>
<dbReference type="InterPro" id="IPR000524">
    <property type="entry name" value="Tscrpt_reg_HTH_GntR"/>
</dbReference>
<dbReference type="PROSITE" id="PS50949">
    <property type="entry name" value="HTH_GNTR"/>
    <property type="match status" value="1"/>
</dbReference>